<accession>A0ACC1X721</accession>
<organism evidence="1 2">
    <name type="scientific">Melia azedarach</name>
    <name type="common">Chinaberry tree</name>
    <dbReference type="NCBI Taxonomy" id="155640"/>
    <lineage>
        <taxon>Eukaryota</taxon>
        <taxon>Viridiplantae</taxon>
        <taxon>Streptophyta</taxon>
        <taxon>Embryophyta</taxon>
        <taxon>Tracheophyta</taxon>
        <taxon>Spermatophyta</taxon>
        <taxon>Magnoliopsida</taxon>
        <taxon>eudicotyledons</taxon>
        <taxon>Gunneridae</taxon>
        <taxon>Pentapetalae</taxon>
        <taxon>rosids</taxon>
        <taxon>malvids</taxon>
        <taxon>Sapindales</taxon>
        <taxon>Meliaceae</taxon>
        <taxon>Melia</taxon>
    </lineage>
</organism>
<name>A0ACC1X721_MELAZ</name>
<reference evidence="1 2" key="1">
    <citation type="journal article" date="2023" name="Science">
        <title>Complex scaffold remodeling in plant triterpene biosynthesis.</title>
        <authorList>
            <person name="De La Pena R."/>
            <person name="Hodgson H."/>
            <person name="Liu J.C."/>
            <person name="Stephenson M.J."/>
            <person name="Martin A.C."/>
            <person name="Owen C."/>
            <person name="Harkess A."/>
            <person name="Leebens-Mack J."/>
            <person name="Jimenez L.E."/>
            <person name="Osbourn A."/>
            <person name="Sattely E.S."/>
        </authorList>
    </citation>
    <scope>NUCLEOTIDE SEQUENCE [LARGE SCALE GENOMIC DNA]</scope>
    <source>
        <strain evidence="2">cv. JPN11</strain>
        <tissue evidence="1">Leaf</tissue>
    </source>
</reference>
<dbReference type="EMBL" id="CM051404">
    <property type="protein sequence ID" value="KAJ4707195.1"/>
    <property type="molecule type" value="Genomic_DNA"/>
</dbReference>
<evidence type="ECO:0000313" key="1">
    <source>
        <dbReference type="EMBL" id="KAJ4707195.1"/>
    </source>
</evidence>
<sequence>MSEINTSSNVGCPDCEKDESSYASDSSDSEIADQKTQFSAENSETDQEEIFLESCAEKIAMLPIEIAIASFPDSLTENGDGFPVPFPYHLIFFMSMLSFYASVSGIIIWPVFPKNGSPDLEQGKPSKPSESHGFTSSESTKKESTSKLYMCILQATANKIAIMPFDIATTFLAASWGTQNGNSSTACFPNHLILLMLTLGFYSSVNGKILRLFFPKAARGFYLVASLCILLAVTTFFASVLPSNLRDVPWIFLTFLVLGFGLAIYEECRLN</sequence>
<comment type="caution">
    <text evidence="1">The sequence shown here is derived from an EMBL/GenBank/DDBJ whole genome shotgun (WGS) entry which is preliminary data.</text>
</comment>
<keyword evidence="2" id="KW-1185">Reference proteome</keyword>
<protein>
    <submittedName>
        <fullName evidence="1">Uncharacterized protein</fullName>
    </submittedName>
</protein>
<proteinExistence type="predicted"/>
<gene>
    <name evidence="1" type="ORF">OWV82_020750</name>
</gene>
<dbReference type="Proteomes" id="UP001164539">
    <property type="component" value="Chromosome 11"/>
</dbReference>
<evidence type="ECO:0000313" key="2">
    <source>
        <dbReference type="Proteomes" id="UP001164539"/>
    </source>
</evidence>